<comment type="caution">
    <text evidence="5">The sequence shown here is derived from an EMBL/GenBank/DDBJ whole genome shotgun (WGS) entry which is preliminary data.</text>
</comment>
<dbReference type="PROSITE" id="PS50977">
    <property type="entry name" value="HTH_TETR_2"/>
    <property type="match status" value="1"/>
</dbReference>
<dbReference type="PROSITE" id="PS01081">
    <property type="entry name" value="HTH_TETR_1"/>
    <property type="match status" value="1"/>
</dbReference>
<organism evidence="5 6">
    <name type="scientific">Levilactobacillus zymae</name>
    <dbReference type="NCBI Taxonomy" id="267363"/>
    <lineage>
        <taxon>Bacteria</taxon>
        <taxon>Bacillati</taxon>
        <taxon>Bacillota</taxon>
        <taxon>Bacilli</taxon>
        <taxon>Lactobacillales</taxon>
        <taxon>Lactobacillaceae</taxon>
        <taxon>Levilactobacillus</taxon>
    </lineage>
</organism>
<accession>A0ABQ0X3K9</accession>
<gene>
    <name evidence="5" type="ORF">LZY01_20650</name>
</gene>
<keyword evidence="3" id="KW-0812">Transmembrane</keyword>
<dbReference type="InterPro" id="IPR023772">
    <property type="entry name" value="DNA-bd_HTH_TetR-type_CS"/>
</dbReference>
<dbReference type="SUPFAM" id="SSF46689">
    <property type="entry name" value="Homeodomain-like"/>
    <property type="match status" value="1"/>
</dbReference>
<dbReference type="InterPro" id="IPR001647">
    <property type="entry name" value="HTH_TetR"/>
</dbReference>
<evidence type="ECO:0000259" key="4">
    <source>
        <dbReference type="PROSITE" id="PS50977"/>
    </source>
</evidence>
<proteinExistence type="predicted"/>
<dbReference type="EMBL" id="BJZK01000030">
    <property type="protein sequence ID" value="GEO72897.1"/>
    <property type="molecule type" value="Genomic_DNA"/>
</dbReference>
<dbReference type="PANTHER" id="PTHR43479:SF11">
    <property type="entry name" value="ACREF_ENVCD OPERON REPRESSOR-RELATED"/>
    <property type="match status" value="1"/>
</dbReference>
<evidence type="ECO:0000256" key="2">
    <source>
        <dbReference type="PROSITE-ProRule" id="PRU00335"/>
    </source>
</evidence>
<name>A0ABQ0X3K9_9LACO</name>
<dbReference type="Proteomes" id="UP000321794">
    <property type="component" value="Unassembled WGS sequence"/>
</dbReference>
<dbReference type="PANTHER" id="PTHR43479">
    <property type="entry name" value="ACREF/ENVCD OPERON REPRESSOR-RELATED"/>
    <property type="match status" value="1"/>
</dbReference>
<feature type="domain" description="HTH tetR-type" evidence="4">
    <location>
        <begin position="1"/>
        <end position="61"/>
    </location>
</feature>
<keyword evidence="3" id="KW-1133">Transmembrane helix</keyword>
<dbReference type="InterPro" id="IPR009057">
    <property type="entry name" value="Homeodomain-like_sf"/>
</dbReference>
<dbReference type="PRINTS" id="PR00455">
    <property type="entry name" value="HTHTETR"/>
</dbReference>
<evidence type="ECO:0000256" key="1">
    <source>
        <dbReference type="ARBA" id="ARBA00023125"/>
    </source>
</evidence>
<dbReference type="Pfam" id="PF00440">
    <property type="entry name" value="TetR_N"/>
    <property type="match status" value="1"/>
</dbReference>
<protein>
    <recommendedName>
        <fullName evidence="4">HTH tetR-type domain-containing protein</fullName>
    </recommendedName>
</protein>
<dbReference type="InterPro" id="IPR050624">
    <property type="entry name" value="HTH-type_Tx_Regulator"/>
</dbReference>
<reference evidence="5 6" key="1">
    <citation type="submission" date="2019-07" db="EMBL/GenBank/DDBJ databases">
        <title>Whole genome shotgun sequence of Lactobacillus zymae NBRC 107157.</title>
        <authorList>
            <person name="Hosoyama A."/>
            <person name="Uohara A."/>
            <person name="Ohji S."/>
            <person name="Ichikawa N."/>
        </authorList>
    </citation>
    <scope>NUCLEOTIDE SEQUENCE [LARGE SCALE GENOMIC DNA]</scope>
    <source>
        <strain evidence="5 6">NBRC 107157</strain>
    </source>
</reference>
<feature type="transmembrane region" description="Helical" evidence="3">
    <location>
        <begin position="142"/>
        <end position="159"/>
    </location>
</feature>
<feature type="DNA-binding region" description="H-T-H motif" evidence="2">
    <location>
        <begin position="24"/>
        <end position="43"/>
    </location>
</feature>
<dbReference type="Gene3D" id="1.10.357.10">
    <property type="entry name" value="Tetracycline Repressor, domain 2"/>
    <property type="match status" value="1"/>
</dbReference>
<evidence type="ECO:0000313" key="6">
    <source>
        <dbReference type="Proteomes" id="UP000321794"/>
    </source>
</evidence>
<evidence type="ECO:0000313" key="5">
    <source>
        <dbReference type="EMBL" id="GEO72897.1"/>
    </source>
</evidence>
<keyword evidence="1 2" id="KW-0238">DNA-binding</keyword>
<keyword evidence="3" id="KW-0472">Membrane</keyword>
<dbReference type="RefSeq" id="WP_057732258.1">
    <property type="nucleotide sequence ID" value="NZ_BJZK01000030.1"/>
</dbReference>
<keyword evidence="6" id="KW-1185">Reference proteome</keyword>
<sequence>MDTRKLILHTAYELFKEKSYEDVSVTDICNACRLTKPAFYYHFSSKSDLLLHYYDNAVDQISLQTKEKSSNYWQQLVSCFVQLIEAGTGLGVDITSQLFIANLTENKGSFDFNQRFSEICIELITKAQKVGQIRNQKSPADLFVAASVMFTGYAVFWAVKNADFDRVKNVVASLEVVFDVPEDLRTSQNDICTWQGNCVIETK</sequence>
<evidence type="ECO:0000256" key="3">
    <source>
        <dbReference type="SAM" id="Phobius"/>
    </source>
</evidence>